<evidence type="ECO:0000313" key="3">
    <source>
        <dbReference type="Proteomes" id="UP001066276"/>
    </source>
</evidence>
<proteinExistence type="predicted"/>
<evidence type="ECO:0000256" key="1">
    <source>
        <dbReference type="SAM" id="MobiDB-lite"/>
    </source>
</evidence>
<dbReference type="Proteomes" id="UP001066276">
    <property type="component" value="Chromosome 4_1"/>
</dbReference>
<reference evidence="2" key="1">
    <citation type="journal article" date="2022" name="bioRxiv">
        <title>Sequencing and chromosome-scale assembly of the giantPleurodeles waltlgenome.</title>
        <authorList>
            <person name="Brown T."/>
            <person name="Elewa A."/>
            <person name="Iarovenko S."/>
            <person name="Subramanian E."/>
            <person name="Araus A.J."/>
            <person name="Petzold A."/>
            <person name="Susuki M."/>
            <person name="Suzuki K.-i.T."/>
            <person name="Hayashi T."/>
            <person name="Toyoda A."/>
            <person name="Oliveira C."/>
            <person name="Osipova E."/>
            <person name="Leigh N.D."/>
            <person name="Simon A."/>
            <person name="Yun M.H."/>
        </authorList>
    </citation>
    <scope>NUCLEOTIDE SEQUENCE</scope>
    <source>
        <strain evidence="2">20211129_DDA</strain>
        <tissue evidence="2">Liver</tissue>
    </source>
</reference>
<feature type="region of interest" description="Disordered" evidence="1">
    <location>
        <begin position="24"/>
        <end position="127"/>
    </location>
</feature>
<name>A0AAV7TF05_PLEWA</name>
<protein>
    <submittedName>
        <fullName evidence="2">Uncharacterized protein</fullName>
    </submittedName>
</protein>
<keyword evidence="3" id="KW-1185">Reference proteome</keyword>
<feature type="compositionally biased region" description="Basic and acidic residues" evidence="1">
    <location>
        <begin position="24"/>
        <end position="48"/>
    </location>
</feature>
<feature type="compositionally biased region" description="Basic and acidic residues" evidence="1">
    <location>
        <begin position="100"/>
        <end position="113"/>
    </location>
</feature>
<evidence type="ECO:0000313" key="2">
    <source>
        <dbReference type="EMBL" id="KAJ1174407.1"/>
    </source>
</evidence>
<gene>
    <name evidence="2" type="ORF">NDU88_006229</name>
</gene>
<dbReference type="EMBL" id="JANPWB010000007">
    <property type="protein sequence ID" value="KAJ1174407.1"/>
    <property type="molecule type" value="Genomic_DNA"/>
</dbReference>
<dbReference type="AlphaFoldDB" id="A0AAV7TF05"/>
<sequence length="127" mass="14604">MRYFFLSIAPIIGEFCETLGRPEKVAQKQNGDRVLHGTHGKPENERKPLSKRSHRNLKPGLKSATENPVSEEGRVQKRAVQRRRGMGRARRAPVRMGVWKRKEIDDPRDRSDTGEDPTNLRSISYLN</sequence>
<comment type="caution">
    <text evidence="2">The sequence shown here is derived from an EMBL/GenBank/DDBJ whole genome shotgun (WGS) entry which is preliminary data.</text>
</comment>
<organism evidence="2 3">
    <name type="scientific">Pleurodeles waltl</name>
    <name type="common">Iberian ribbed newt</name>
    <dbReference type="NCBI Taxonomy" id="8319"/>
    <lineage>
        <taxon>Eukaryota</taxon>
        <taxon>Metazoa</taxon>
        <taxon>Chordata</taxon>
        <taxon>Craniata</taxon>
        <taxon>Vertebrata</taxon>
        <taxon>Euteleostomi</taxon>
        <taxon>Amphibia</taxon>
        <taxon>Batrachia</taxon>
        <taxon>Caudata</taxon>
        <taxon>Salamandroidea</taxon>
        <taxon>Salamandridae</taxon>
        <taxon>Pleurodelinae</taxon>
        <taxon>Pleurodeles</taxon>
    </lineage>
</organism>
<feature type="compositionally biased region" description="Basic residues" evidence="1">
    <location>
        <begin position="76"/>
        <end position="93"/>
    </location>
</feature>
<accession>A0AAV7TF05</accession>